<dbReference type="AlphaFoldDB" id="A0AAV2H736"/>
<evidence type="ECO:0000259" key="1">
    <source>
        <dbReference type="Pfam" id="PF00089"/>
    </source>
</evidence>
<dbReference type="InterPro" id="IPR043504">
    <property type="entry name" value="Peptidase_S1_PA_chymotrypsin"/>
</dbReference>
<dbReference type="InterPro" id="IPR009003">
    <property type="entry name" value="Peptidase_S1_PA"/>
</dbReference>
<dbReference type="Pfam" id="PF00089">
    <property type="entry name" value="Trypsin"/>
    <property type="match status" value="1"/>
</dbReference>
<evidence type="ECO:0000313" key="2">
    <source>
        <dbReference type="EMBL" id="CAL1528985.1"/>
    </source>
</evidence>
<gene>
    <name evidence="2" type="ORF">GSLYS_00003155001</name>
</gene>
<proteinExistence type="predicted"/>
<protein>
    <recommendedName>
        <fullName evidence="1">Peptidase S1 domain-containing protein</fullName>
    </recommendedName>
</protein>
<dbReference type="EMBL" id="CAXITT010000041">
    <property type="protein sequence ID" value="CAL1528985.1"/>
    <property type="molecule type" value="Genomic_DNA"/>
</dbReference>
<dbReference type="Proteomes" id="UP001497497">
    <property type="component" value="Unassembled WGS sequence"/>
</dbReference>
<name>A0AAV2H736_LYMST</name>
<dbReference type="SUPFAM" id="SSF50494">
    <property type="entry name" value="Trypsin-like serine proteases"/>
    <property type="match status" value="1"/>
</dbReference>
<feature type="domain" description="Peptidase S1" evidence="1">
    <location>
        <begin position="7"/>
        <end position="40"/>
    </location>
</feature>
<organism evidence="2 3">
    <name type="scientific">Lymnaea stagnalis</name>
    <name type="common">Great pond snail</name>
    <name type="synonym">Helix stagnalis</name>
    <dbReference type="NCBI Taxonomy" id="6523"/>
    <lineage>
        <taxon>Eukaryota</taxon>
        <taxon>Metazoa</taxon>
        <taxon>Spiralia</taxon>
        <taxon>Lophotrochozoa</taxon>
        <taxon>Mollusca</taxon>
        <taxon>Gastropoda</taxon>
        <taxon>Heterobranchia</taxon>
        <taxon>Euthyneura</taxon>
        <taxon>Panpulmonata</taxon>
        <taxon>Hygrophila</taxon>
        <taxon>Lymnaeoidea</taxon>
        <taxon>Lymnaeidae</taxon>
        <taxon>Lymnaea</taxon>
    </lineage>
</organism>
<dbReference type="GO" id="GO:0004252">
    <property type="term" value="F:serine-type endopeptidase activity"/>
    <property type="evidence" value="ECO:0007669"/>
    <property type="project" value="InterPro"/>
</dbReference>
<dbReference type="InterPro" id="IPR001254">
    <property type="entry name" value="Trypsin_dom"/>
</dbReference>
<dbReference type="Gene3D" id="2.40.10.10">
    <property type="entry name" value="Trypsin-like serine proteases"/>
    <property type="match status" value="1"/>
</dbReference>
<comment type="caution">
    <text evidence="2">The sequence shown here is derived from an EMBL/GenBank/DDBJ whole genome shotgun (WGS) entry which is preliminary data.</text>
</comment>
<accession>A0AAV2H736</accession>
<dbReference type="GO" id="GO:0006508">
    <property type="term" value="P:proteolysis"/>
    <property type="evidence" value="ECO:0007669"/>
    <property type="project" value="InterPro"/>
</dbReference>
<reference evidence="2 3" key="1">
    <citation type="submission" date="2024-04" db="EMBL/GenBank/DDBJ databases">
        <authorList>
            <consortium name="Genoscope - CEA"/>
            <person name="William W."/>
        </authorList>
    </citation>
    <scope>NUCLEOTIDE SEQUENCE [LARGE SCALE GENOMIC DNA]</scope>
</reference>
<evidence type="ECO:0000313" key="3">
    <source>
        <dbReference type="Proteomes" id="UP001497497"/>
    </source>
</evidence>
<keyword evidence="3" id="KW-1185">Reference proteome</keyword>
<sequence length="49" mass="5416">MMCDIDGYWYQVGVVAAGLGCGNIEIPGLYTRISYFFDWINGTISGYQG</sequence>